<organism evidence="10 11">
    <name type="scientific">Strongylocentrotus purpuratus</name>
    <name type="common">Purple sea urchin</name>
    <dbReference type="NCBI Taxonomy" id="7668"/>
    <lineage>
        <taxon>Eukaryota</taxon>
        <taxon>Metazoa</taxon>
        <taxon>Echinodermata</taxon>
        <taxon>Eleutherozoa</taxon>
        <taxon>Echinozoa</taxon>
        <taxon>Echinoidea</taxon>
        <taxon>Euechinoidea</taxon>
        <taxon>Echinacea</taxon>
        <taxon>Camarodonta</taxon>
        <taxon>Echinidea</taxon>
        <taxon>Strongylocentrotidae</taxon>
        <taxon>Strongylocentrotus</taxon>
    </lineage>
</organism>
<dbReference type="OrthoDB" id="260807at2759"/>
<evidence type="ECO:0000256" key="4">
    <source>
        <dbReference type="ARBA" id="ARBA00022592"/>
    </source>
</evidence>
<dbReference type="EnsemblMetazoa" id="XM_030974622">
    <property type="protein sequence ID" value="XP_030830482"/>
    <property type="gene ID" value="LOC588010"/>
</dbReference>
<feature type="transmembrane region" description="Helical" evidence="8">
    <location>
        <begin position="183"/>
        <end position="205"/>
    </location>
</feature>
<keyword evidence="3 8" id="KW-0813">Transport</keyword>
<keyword evidence="5 8" id="KW-0812">Transmembrane</keyword>
<comment type="similarity">
    <text evidence="2 8">Belongs to the inorganic phosphate transporter (PiT) (TC 2.A.20) family.</text>
</comment>
<dbReference type="InParanoid" id="A0A7M7STQ7"/>
<comment type="subcellular location">
    <subcellularLocation>
        <location evidence="1 8">Membrane</location>
        <topology evidence="1 8">Multi-pass membrane protein</topology>
    </subcellularLocation>
</comment>
<feature type="transmembrane region" description="Helical" evidence="8">
    <location>
        <begin position="91"/>
        <end position="113"/>
    </location>
</feature>
<protein>
    <recommendedName>
        <fullName evidence="8">Phosphate transporter</fullName>
    </recommendedName>
</protein>
<dbReference type="Pfam" id="PF01384">
    <property type="entry name" value="PHO4"/>
    <property type="match status" value="1"/>
</dbReference>
<reference evidence="10" key="2">
    <citation type="submission" date="2021-01" db="UniProtKB">
        <authorList>
            <consortium name="EnsemblMetazoa"/>
        </authorList>
    </citation>
    <scope>IDENTIFICATION</scope>
</reference>
<dbReference type="PANTHER" id="PTHR11101">
    <property type="entry name" value="PHOSPHATE TRANSPORTER"/>
    <property type="match status" value="1"/>
</dbReference>
<dbReference type="PANTHER" id="PTHR11101:SF80">
    <property type="entry name" value="PHOSPHATE TRANSPORTER"/>
    <property type="match status" value="1"/>
</dbReference>
<dbReference type="KEGG" id="spu:588010"/>
<evidence type="ECO:0000256" key="8">
    <source>
        <dbReference type="RuleBase" id="RU363058"/>
    </source>
</evidence>
<keyword evidence="7 8" id="KW-0472">Membrane</keyword>
<feature type="transmembrane region" description="Helical" evidence="8">
    <location>
        <begin position="145"/>
        <end position="171"/>
    </location>
</feature>
<reference evidence="11" key="1">
    <citation type="submission" date="2015-02" db="EMBL/GenBank/DDBJ databases">
        <title>Genome sequencing for Strongylocentrotus purpuratus.</title>
        <authorList>
            <person name="Murali S."/>
            <person name="Liu Y."/>
            <person name="Vee V."/>
            <person name="English A."/>
            <person name="Wang M."/>
            <person name="Skinner E."/>
            <person name="Han Y."/>
            <person name="Muzny D.M."/>
            <person name="Worley K.C."/>
            <person name="Gibbs R.A."/>
        </authorList>
    </citation>
    <scope>NUCLEOTIDE SEQUENCE</scope>
</reference>
<name>A0A7M7STQ7_STRPU</name>
<dbReference type="Proteomes" id="UP000007110">
    <property type="component" value="Unassembled WGS sequence"/>
</dbReference>
<keyword evidence="11" id="KW-1185">Reference proteome</keyword>
<dbReference type="GO" id="GO:0005315">
    <property type="term" value="F:phosphate transmembrane transporter activity"/>
    <property type="evidence" value="ECO:0000318"/>
    <property type="project" value="GO_Central"/>
</dbReference>
<dbReference type="OMA" id="ATIYAIW"/>
<evidence type="ECO:0000256" key="7">
    <source>
        <dbReference type="ARBA" id="ARBA00023136"/>
    </source>
</evidence>
<evidence type="ECO:0000313" key="10">
    <source>
        <dbReference type="EnsemblMetazoa" id="XP_030830482"/>
    </source>
</evidence>
<dbReference type="GO" id="GO:0016020">
    <property type="term" value="C:membrane"/>
    <property type="evidence" value="ECO:0007669"/>
    <property type="project" value="UniProtKB-SubCell"/>
</dbReference>
<keyword evidence="4 8" id="KW-0592">Phosphate transport</keyword>
<dbReference type="FunCoup" id="A0A7M7STQ7">
    <property type="interactions" value="1144"/>
</dbReference>
<comment type="function">
    <text evidence="8">Sodium-phosphate symporter.</text>
</comment>
<keyword evidence="6 8" id="KW-1133">Transmembrane helix</keyword>
<evidence type="ECO:0000256" key="9">
    <source>
        <dbReference type="SAM" id="MobiDB-lite"/>
    </source>
</evidence>
<accession>A0A7M7STQ7</accession>
<dbReference type="InterPro" id="IPR001204">
    <property type="entry name" value="Phos_transporter"/>
</dbReference>
<dbReference type="GeneID" id="588010"/>
<dbReference type="RefSeq" id="XP_030830482.1">
    <property type="nucleotide sequence ID" value="XM_030974622.1"/>
</dbReference>
<evidence type="ECO:0000256" key="5">
    <source>
        <dbReference type="ARBA" id="ARBA00022692"/>
    </source>
</evidence>
<proteinExistence type="inferred from homology"/>
<evidence type="ECO:0000313" key="11">
    <source>
        <dbReference type="Proteomes" id="UP000007110"/>
    </source>
</evidence>
<feature type="region of interest" description="Disordered" evidence="9">
    <location>
        <begin position="258"/>
        <end position="310"/>
    </location>
</feature>
<evidence type="ECO:0000256" key="6">
    <source>
        <dbReference type="ARBA" id="ARBA00022989"/>
    </source>
</evidence>
<feature type="transmembrane region" description="Helical" evidence="8">
    <location>
        <begin position="426"/>
        <end position="445"/>
    </location>
</feature>
<evidence type="ECO:0000256" key="2">
    <source>
        <dbReference type="ARBA" id="ARBA00009916"/>
    </source>
</evidence>
<sequence length="566" mass="60680">MSHYYAGDSTVIWIVVISFIVAFVLAMGLGANDVANSFGTSVGAGVLTLYQACVVAAIFETAGAILLGYRVSDTIRKGIFDPLLYNGRDELLLIGNLCALSASGIWLFTATILSVPVSATHSIVGATLGFHMVVYGGVGVNWNTVVAIVISWFVSPVLSGFISSCIYGLLYFSVIKRDDPLKWGIYTVPMWYFFLIFINFFSIFYGSSVLFGFDELWIVMVISIGGGLVVAGFGFFFIIPWIKKRVYKLKKQEKLEKAEEGHTQIDQEQETELKGLPNAHNAGDAASLEKKNPDDPDAILVPEPPMTNGIGNGMTSGMTNGMSTGMSNGMGNGAVPDYDRAIMVEMTVNDEGEGNSDKWLVKKGSKEWDSVKDTTEVRAICSPLQVVSACFAAFSHGGNDVSNAIGPLISIWTIFTTGSVDQETLTPIWILLYGGVGISLGLFLFGRRVIKTIGEDLTPMTPSSGFCVELGSASTVLLASNLGIPISTTHCQVGSVCGVGWLRTRKAVDWPLFSGIFFAWVVTLPATMMLSSGLMGFLQHVVPGGCELVPIPLDNSTAMATTLGLV</sequence>
<dbReference type="AlphaFoldDB" id="A0A7M7STQ7"/>
<feature type="transmembrane region" description="Helical" evidence="8">
    <location>
        <begin position="510"/>
        <end position="530"/>
    </location>
</feature>
<feature type="transmembrane region" description="Helical" evidence="8">
    <location>
        <begin position="12"/>
        <end position="29"/>
    </location>
</feature>
<feature type="transmembrane region" description="Helical" evidence="8">
    <location>
        <begin position="49"/>
        <end position="71"/>
    </location>
</feature>
<dbReference type="GO" id="GO:0035435">
    <property type="term" value="P:phosphate ion transmembrane transport"/>
    <property type="evidence" value="ECO:0000318"/>
    <property type="project" value="GO_Central"/>
</dbReference>
<feature type="transmembrane region" description="Helical" evidence="8">
    <location>
        <begin position="217"/>
        <end position="242"/>
    </location>
</feature>
<evidence type="ECO:0000256" key="3">
    <source>
        <dbReference type="ARBA" id="ARBA00022448"/>
    </source>
</evidence>
<evidence type="ECO:0000256" key="1">
    <source>
        <dbReference type="ARBA" id="ARBA00004141"/>
    </source>
</evidence>